<reference evidence="2" key="1">
    <citation type="submission" date="2023-08" db="EMBL/GenBank/DDBJ databases">
        <authorList>
            <person name="Chen Y."/>
            <person name="Shah S."/>
            <person name="Dougan E. K."/>
            <person name="Thang M."/>
            <person name="Chan C."/>
        </authorList>
    </citation>
    <scope>NUCLEOTIDE SEQUENCE</scope>
</reference>
<keyword evidence="3" id="KW-1185">Reference proteome</keyword>
<name>A0AA36N5L0_9DINO</name>
<dbReference type="Gene3D" id="3.90.226.10">
    <property type="entry name" value="2-enoyl-CoA Hydratase, Chain A, domain 1"/>
    <property type="match status" value="1"/>
</dbReference>
<feature type="compositionally biased region" description="Basic and acidic residues" evidence="1">
    <location>
        <begin position="283"/>
        <end position="315"/>
    </location>
</feature>
<dbReference type="InterPro" id="IPR029045">
    <property type="entry name" value="ClpP/crotonase-like_dom_sf"/>
</dbReference>
<evidence type="ECO:0000256" key="1">
    <source>
        <dbReference type="SAM" id="MobiDB-lite"/>
    </source>
</evidence>
<dbReference type="InterPro" id="IPR001753">
    <property type="entry name" value="Enoyl-CoA_hydra/iso"/>
</dbReference>
<accession>A0AA36N5L0</accession>
<dbReference type="SUPFAM" id="SSF52096">
    <property type="entry name" value="ClpP/crotonase"/>
    <property type="match status" value="1"/>
</dbReference>
<dbReference type="EMBL" id="CAUJNA010002057">
    <property type="protein sequence ID" value="CAJ1390337.1"/>
    <property type="molecule type" value="Genomic_DNA"/>
</dbReference>
<comment type="caution">
    <text evidence="2">The sequence shown here is derived from an EMBL/GenBank/DDBJ whole genome shotgun (WGS) entry which is preliminary data.</text>
</comment>
<organism evidence="2 3">
    <name type="scientific">Effrenium voratum</name>
    <dbReference type="NCBI Taxonomy" id="2562239"/>
    <lineage>
        <taxon>Eukaryota</taxon>
        <taxon>Sar</taxon>
        <taxon>Alveolata</taxon>
        <taxon>Dinophyceae</taxon>
        <taxon>Suessiales</taxon>
        <taxon>Symbiodiniaceae</taxon>
        <taxon>Effrenium</taxon>
    </lineage>
</organism>
<gene>
    <name evidence="2" type="ORF">EVOR1521_LOCUS15805</name>
</gene>
<protein>
    <submittedName>
        <fullName evidence="2">Uncharacterized protein</fullName>
    </submittedName>
</protein>
<proteinExistence type="predicted"/>
<evidence type="ECO:0000313" key="2">
    <source>
        <dbReference type="EMBL" id="CAJ1390337.1"/>
    </source>
</evidence>
<dbReference type="Proteomes" id="UP001178507">
    <property type="component" value="Unassembled WGS sequence"/>
</dbReference>
<sequence length="324" mass="34008">MARAIAPLPVLPVPVPVPVVSSRRWRMLPCTAFKARAGSPGRATSFKADASATTVGASARARCHPKILGEWRAPRHSWTGVSVFWQYEGLECVVLQGSGPHFCPGGNVQAQIREGETAFGLAPFTGFVAQLRLRELGEESLGLLTVALQGLVQGGGLAMALVADWRLADQETSFSLGNLSRGAVPCILMSAVLAATPEAMALYLEDAVLDVWGALQLGLVQAAGPGAKLAAHQAARAGPARAARARAARARLDAERFAQEAFALQLSIACGEAFRGPRFAPEPARDIERDGGTEGRRDGGTEGRTDGGTEGRRDGGTGLRPARQ</sequence>
<dbReference type="Pfam" id="PF00378">
    <property type="entry name" value="ECH_1"/>
    <property type="match status" value="1"/>
</dbReference>
<evidence type="ECO:0000313" key="3">
    <source>
        <dbReference type="Proteomes" id="UP001178507"/>
    </source>
</evidence>
<dbReference type="AlphaFoldDB" id="A0AA36N5L0"/>
<feature type="region of interest" description="Disordered" evidence="1">
    <location>
        <begin position="277"/>
        <end position="324"/>
    </location>
</feature>